<dbReference type="InterPro" id="IPR011990">
    <property type="entry name" value="TPR-like_helical_dom_sf"/>
</dbReference>
<dbReference type="Gene3D" id="1.25.40.10">
    <property type="entry name" value="Tetratricopeptide repeat domain"/>
    <property type="match status" value="1"/>
</dbReference>
<accession>A0ABQ6T1I3</accession>
<dbReference type="Proteomes" id="UP000326367">
    <property type="component" value="Unassembled WGS sequence"/>
</dbReference>
<name>A0ABQ6T1I3_9GAMM</name>
<dbReference type="EMBL" id="VYKI01000008">
    <property type="protein sequence ID" value="KAA8999522.1"/>
    <property type="molecule type" value="Genomic_DNA"/>
</dbReference>
<protein>
    <submittedName>
        <fullName evidence="1">Tetratricopeptide repeat protein</fullName>
    </submittedName>
</protein>
<dbReference type="InterPro" id="IPR052384">
    <property type="entry name" value="TMTC_O-mannosyltransferase"/>
</dbReference>
<proteinExistence type="predicted"/>
<dbReference type="RefSeq" id="WP_150454330.1">
    <property type="nucleotide sequence ID" value="NZ_VYKI01000008.1"/>
</dbReference>
<reference evidence="1 2" key="1">
    <citation type="journal article" date="2020" name="Antonie Van Leeuwenhoek">
        <title>Stenotrophomonas cyclobalanopsidis sp. nov., isolated from the leaf spot disease of Cyclobalanopsis patelliformis.</title>
        <authorList>
            <person name="Bian D.R."/>
            <person name="Xue H."/>
            <person name="Piao C.G."/>
            <person name="Li Y."/>
        </authorList>
    </citation>
    <scope>NUCLEOTIDE SEQUENCE [LARGE SCALE GENOMIC DNA]</scope>
    <source>
        <strain evidence="1 2">TPQG1-4</strain>
    </source>
</reference>
<dbReference type="PANTHER" id="PTHR44216:SF3">
    <property type="entry name" value="PROTEIN O-MANNOSYL-TRANSFERASE TMTC2"/>
    <property type="match status" value="1"/>
</dbReference>
<sequence length="267" mass="29272">MRRRDRLWPVLIAGVLAVSASGCSKTTKSHLPEEYTRGGDVAPERHVRDAPGVREEFRYQDQLALAARDMQVGNLDEAERKVRQAIKLKPKGVDGVMLMAGIDERRGRTQQAGEGFRRAAELAPQRADVLNNYGAWLCQHGSAAESLLWFDRSLQLPGNASAGGAMANAGRCALDAGQVERAERDLRAALVMVPANPVALEAMAQLNVRRGRFFEARAFAERRIAAAPATRSVLQLASEIEARLGDQAASDRYLQRIRQEFPQDAGS</sequence>
<dbReference type="PANTHER" id="PTHR44216">
    <property type="entry name" value="PROTEIN O-MANNOSYL-TRANSFERASE TMTC2"/>
    <property type="match status" value="1"/>
</dbReference>
<organism evidence="1 2">
    <name type="scientific">Stenotrophomonas cyclobalanopsidis</name>
    <dbReference type="NCBI Taxonomy" id="2771362"/>
    <lineage>
        <taxon>Bacteria</taxon>
        <taxon>Pseudomonadati</taxon>
        <taxon>Pseudomonadota</taxon>
        <taxon>Gammaproteobacteria</taxon>
        <taxon>Lysobacterales</taxon>
        <taxon>Lysobacteraceae</taxon>
        <taxon>Stenotrophomonas</taxon>
    </lineage>
</organism>
<comment type="caution">
    <text evidence="1">The sequence shown here is derived from an EMBL/GenBank/DDBJ whole genome shotgun (WGS) entry which is preliminary data.</text>
</comment>
<evidence type="ECO:0000313" key="2">
    <source>
        <dbReference type="Proteomes" id="UP000326367"/>
    </source>
</evidence>
<evidence type="ECO:0000313" key="1">
    <source>
        <dbReference type="EMBL" id="KAA8999522.1"/>
    </source>
</evidence>
<keyword evidence="2" id="KW-1185">Reference proteome</keyword>
<gene>
    <name evidence="1" type="ORF">FJU31_08340</name>
</gene>
<dbReference type="SUPFAM" id="SSF48452">
    <property type="entry name" value="TPR-like"/>
    <property type="match status" value="1"/>
</dbReference>
<dbReference type="PROSITE" id="PS51257">
    <property type="entry name" value="PROKAR_LIPOPROTEIN"/>
    <property type="match status" value="1"/>
</dbReference>